<evidence type="ECO:0000256" key="6">
    <source>
        <dbReference type="ARBA" id="ARBA00022989"/>
    </source>
</evidence>
<keyword evidence="6 8" id="KW-1133">Transmembrane helix</keyword>
<feature type="transmembrane region" description="Helical" evidence="8">
    <location>
        <begin position="305"/>
        <end position="323"/>
    </location>
</feature>
<keyword evidence="2" id="KW-1003">Cell membrane</keyword>
<dbReference type="PANTHER" id="PTHR33908:SF11">
    <property type="entry name" value="MEMBRANE PROTEIN"/>
    <property type="match status" value="1"/>
</dbReference>
<keyword evidence="7 8" id="KW-0472">Membrane</keyword>
<accession>A0A1F7GD49</accession>
<feature type="transmembrane region" description="Helical" evidence="8">
    <location>
        <begin position="215"/>
        <end position="235"/>
    </location>
</feature>
<feature type="domain" description="Glycosyltransferase RgtA/B/C/D-like" evidence="9">
    <location>
        <begin position="74"/>
        <end position="227"/>
    </location>
</feature>
<keyword evidence="4" id="KW-0808">Transferase</keyword>
<feature type="transmembrane region" description="Helical" evidence="8">
    <location>
        <begin position="329"/>
        <end position="347"/>
    </location>
</feature>
<sequence length="504" mass="57962">MVDVKEIIFWIRKNIFKKDILIILLLLGAFSLTRLINLNKFPIFTDEGIYIRWAKVAWHDATWRFISLTDGRQPLQTWATIPFLKLFPNNALFAGRLFAVFSGLLSLSGLFTASYYLFGKRTAYLTTALYIFTPYFLFHDRVALVDSTVNAGVIWMFLLSTLLARTRRLDFSLLLGIVGGMSLLAKSSAKLFLGLSFLSVLYTIFEHKKDRLNKLISFVVLYCISGVVAFTIYNIQRLSPFFHYVKEKNTTFVLTFHEILKNPFQVLPTNLKLLPYYVFSEMAYVVPLIGLLGLFILIRRKRIEGFYIGLWLLASYLVISLVAEVLYPRYVMSLGLLLLLPAGYLISKLSRKKLWTAILAVIASVIFFNYTILFNPASIPFPEVDRGQYLEGWPAGWGIKEIMEYSRNRSNEKKVTILAEGNFGMSGDVLDAHLRPGDTNIEIKGYWPLDLSVVLENLKLLDKQTVLIVFSHREEFPPDWPIKKIAEYKKPGNKSTIYLYELYK</sequence>
<dbReference type="GO" id="GO:0016763">
    <property type="term" value="F:pentosyltransferase activity"/>
    <property type="evidence" value="ECO:0007669"/>
    <property type="project" value="TreeGrafter"/>
</dbReference>
<dbReference type="PANTHER" id="PTHR33908">
    <property type="entry name" value="MANNOSYLTRANSFERASE YKCB-RELATED"/>
    <property type="match status" value="1"/>
</dbReference>
<dbReference type="EMBL" id="MFZF01000016">
    <property type="protein sequence ID" value="OGK16522.1"/>
    <property type="molecule type" value="Genomic_DNA"/>
</dbReference>
<keyword evidence="5 8" id="KW-0812">Transmembrane</keyword>
<organism evidence="10 11">
    <name type="scientific">Candidatus Roizmanbacteria bacterium RIFCSPHIGHO2_01_FULL_39_12b</name>
    <dbReference type="NCBI Taxonomy" id="1802030"/>
    <lineage>
        <taxon>Bacteria</taxon>
        <taxon>Candidatus Roizmaniibacteriota</taxon>
    </lineage>
</organism>
<dbReference type="AlphaFoldDB" id="A0A1F7GD49"/>
<keyword evidence="3" id="KW-0328">Glycosyltransferase</keyword>
<evidence type="ECO:0000256" key="3">
    <source>
        <dbReference type="ARBA" id="ARBA00022676"/>
    </source>
</evidence>
<evidence type="ECO:0000256" key="5">
    <source>
        <dbReference type="ARBA" id="ARBA00022692"/>
    </source>
</evidence>
<feature type="transmembrane region" description="Helical" evidence="8">
    <location>
        <begin position="20"/>
        <end position="36"/>
    </location>
</feature>
<name>A0A1F7GD49_9BACT</name>
<comment type="caution">
    <text evidence="10">The sequence shown here is derived from an EMBL/GenBank/DDBJ whole genome shotgun (WGS) entry which is preliminary data.</text>
</comment>
<evidence type="ECO:0000256" key="8">
    <source>
        <dbReference type="SAM" id="Phobius"/>
    </source>
</evidence>
<reference evidence="10 11" key="1">
    <citation type="journal article" date="2016" name="Nat. Commun.">
        <title>Thousands of microbial genomes shed light on interconnected biogeochemical processes in an aquifer system.</title>
        <authorList>
            <person name="Anantharaman K."/>
            <person name="Brown C.T."/>
            <person name="Hug L.A."/>
            <person name="Sharon I."/>
            <person name="Castelle C.J."/>
            <person name="Probst A.J."/>
            <person name="Thomas B.C."/>
            <person name="Singh A."/>
            <person name="Wilkins M.J."/>
            <person name="Karaoz U."/>
            <person name="Brodie E.L."/>
            <person name="Williams K.H."/>
            <person name="Hubbard S.S."/>
            <person name="Banfield J.F."/>
        </authorList>
    </citation>
    <scope>NUCLEOTIDE SEQUENCE [LARGE SCALE GENOMIC DNA]</scope>
</reference>
<evidence type="ECO:0000256" key="2">
    <source>
        <dbReference type="ARBA" id="ARBA00022475"/>
    </source>
</evidence>
<evidence type="ECO:0000256" key="4">
    <source>
        <dbReference type="ARBA" id="ARBA00022679"/>
    </source>
</evidence>
<evidence type="ECO:0000256" key="7">
    <source>
        <dbReference type="ARBA" id="ARBA00023136"/>
    </source>
</evidence>
<feature type="transmembrane region" description="Helical" evidence="8">
    <location>
        <begin position="93"/>
        <end position="115"/>
    </location>
</feature>
<dbReference type="Pfam" id="PF13231">
    <property type="entry name" value="PMT_2"/>
    <property type="match status" value="1"/>
</dbReference>
<dbReference type="InterPro" id="IPR038731">
    <property type="entry name" value="RgtA/B/C-like"/>
</dbReference>
<evidence type="ECO:0000313" key="10">
    <source>
        <dbReference type="EMBL" id="OGK16522.1"/>
    </source>
</evidence>
<evidence type="ECO:0000259" key="9">
    <source>
        <dbReference type="Pfam" id="PF13231"/>
    </source>
</evidence>
<feature type="transmembrane region" description="Helical" evidence="8">
    <location>
        <begin position="144"/>
        <end position="162"/>
    </location>
</feature>
<evidence type="ECO:0000256" key="1">
    <source>
        <dbReference type="ARBA" id="ARBA00004651"/>
    </source>
</evidence>
<gene>
    <name evidence="10" type="ORF">A2690_04190</name>
</gene>
<dbReference type="InterPro" id="IPR050297">
    <property type="entry name" value="LipidA_mod_glycosyltrf_83"/>
</dbReference>
<comment type="subcellular location">
    <subcellularLocation>
        <location evidence="1">Cell membrane</location>
        <topology evidence="1">Multi-pass membrane protein</topology>
    </subcellularLocation>
</comment>
<feature type="transmembrane region" description="Helical" evidence="8">
    <location>
        <begin position="276"/>
        <end position="298"/>
    </location>
</feature>
<protein>
    <recommendedName>
        <fullName evidence="9">Glycosyltransferase RgtA/B/C/D-like domain-containing protein</fullName>
    </recommendedName>
</protein>
<feature type="transmembrane region" description="Helical" evidence="8">
    <location>
        <begin position="354"/>
        <end position="373"/>
    </location>
</feature>
<dbReference type="GO" id="GO:0005886">
    <property type="term" value="C:plasma membrane"/>
    <property type="evidence" value="ECO:0007669"/>
    <property type="project" value="UniProtKB-SubCell"/>
</dbReference>
<evidence type="ECO:0000313" key="11">
    <source>
        <dbReference type="Proteomes" id="UP000178372"/>
    </source>
</evidence>
<proteinExistence type="predicted"/>
<dbReference type="GO" id="GO:0009103">
    <property type="term" value="P:lipopolysaccharide biosynthetic process"/>
    <property type="evidence" value="ECO:0007669"/>
    <property type="project" value="UniProtKB-ARBA"/>
</dbReference>
<dbReference type="Proteomes" id="UP000178372">
    <property type="component" value="Unassembled WGS sequence"/>
</dbReference>